<keyword evidence="2" id="KW-0732">Signal</keyword>
<dbReference type="OMA" id="SIVTHYV"/>
<dbReference type="GeneID" id="18872298"/>
<dbReference type="PANTHER" id="PTHR12640">
    <property type="entry name" value="RIBOPHORIN II"/>
    <property type="match status" value="1"/>
</dbReference>
<dbReference type="GO" id="GO:0008250">
    <property type="term" value="C:oligosaccharyltransferase complex"/>
    <property type="evidence" value="ECO:0007669"/>
    <property type="project" value="InterPro"/>
</dbReference>
<dbReference type="STRING" id="619300.G3AFD1"/>
<evidence type="ECO:0000256" key="1">
    <source>
        <dbReference type="SAM" id="Phobius"/>
    </source>
</evidence>
<sequence length="261" mass="29067">MKYSIVIAILNLLVSALALTTLKGTIKINTNLVQFDSANDEIKQLPIESPKDSILIELKSDAFSTKPEQIVLSLADAATPSIVTHYVPTISDKSIKTTINAAKLPEVLKSKDKLILSIIVAGSQGVENTHSKLVEILPSSDFKETSSFVSTPRIGIQPEIHHQFRAEEKTVNQVFPIAFSAVAGFIFLVLLGYWTSFTGAEFARSFKRITSGQLLYNVSFLATIIGFELNFVRYYLGQSIFTTLFYGFFWLFPVYISEYVF</sequence>
<dbReference type="EMBL" id="GL996499">
    <property type="protein sequence ID" value="EGW34920.1"/>
    <property type="molecule type" value="Genomic_DNA"/>
</dbReference>
<dbReference type="GO" id="GO:0006487">
    <property type="term" value="P:protein N-linked glycosylation"/>
    <property type="evidence" value="ECO:0007669"/>
    <property type="project" value="TreeGrafter"/>
</dbReference>
<dbReference type="AlphaFoldDB" id="G3AFD1"/>
<name>G3AFD1_SPAPN</name>
<feature type="chain" id="PRO_5044259734" evidence="2">
    <location>
        <begin position="19"/>
        <end position="261"/>
    </location>
</feature>
<proteinExistence type="predicted"/>
<feature type="transmembrane region" description="Helical" evidence="1">
    <location>
        <begin position="238"/>
        <end position="256"/>
    </location>
</feature>
<dbReference type="RefSeq" id="XP_007372332.1">
    <property type="nucleotide sequence ID" value="XM_007372270.1"/>
</dbReference>
<keyword evidence="1" id="KW-0472">Membrane</keyword>
<dbReference type="OrthoDB" id="432292at2759"/>
<evidence type="ECO:0000313" key="4">
    <source>
        <dbReference type="Proteomes" id="UP000000709"/>
    </source>
</evidence>
<reference evidence="3 4" key="1">
    <citation type="journal article" date="2011" name="Proc. Natl. Acad. Sci. U.S.A.">
        <title>Comparative genomics of xylose-fermenting fungi for enhanced biofuel production.</title>
        <authorList>
            <person name="Wohlbach D.J."/>
            <person name="Kuo A."/>
            <person name="Sato T.K."/>
            <person name="Potts K.M."/>
            <person name="Salamov A.A."/>
            <person name="LaButti K.M."/>
            <person name="Sun H."/>
            <person name="Clum A."/>
            <person name="Pangilinan J.L."/>
            <person name="Lindquist E.A."/>
            <person name="Lucas S."/>
            <person name="Lapidus A."/>
            <person name="Jin M."/>
            <person name="Gunawan C."/>
            <person name="Balan V."/>
            <person name="Dale B.E."/>
            <person name="Jeffries T.W."/>
            <person name="Zinkel R."/>
            <person name="Barry K.W."/>
            <person name="Grigoriev I.V."/>
            <person name="Gasch A.P."/>
        </authorList>
    </citation>
    <scope>NUCLEOTIDE SEQUENCE [LARGE SCALE GENOMIC DNA]</scope>
    <source>
        <strain evidence="4">NRRL Y-27907 / 11-Y1</strain>
    </source>
</reference>
<dbReference type="InterPro" id="IPR008814">
    <property type="entry name" value="Swp1"/>
</dbReference>
<dbReference type="InParanoid" id="G3AFD1"/>
<dbReference type="UniPathway" id="UPA00378"/>
<evidence type="ECO:0000313" key="3">
    <source>
        <dbReference type="EMBL" id="EGW34920.1"/>
    </source>
</evidence>
<evidence type="ECO:0000256" key="2">
    <source>
        <dbReference type="SAM" id="SignalP"/>
    </source>
</evidence>
<keyword evidence="1" id="KW-1133">Transmembrane helix</keyword>
<feature type="signal peptide" evidence="2">
    <location>
        <begin position="1"/>
        <end position="18"/>
    </location>
</feature>
<dbReference type="HOGENOM" id="CLU_079423_1_0_1"/>
<keyword evidence="1" id="KW-0812">Transmembrane</keyword>
<keyword evidence="4" id="KW-1185">Reference proteome</keyword>
<dbReference type="eggNOG" id="KOG2447">
    <property type="taxonomic scope" value="Eukaryota"/>
</dbReference>
<gene>
    <name evidence="3" type="ORF">SPAPADRAFT_58049</name>
</gene>
<organism evidence="4">
    <name type="scientific">Spathaspora passalidarum (strain NRRL Y-27907 / 11-Y1)</name>
    <dbReference type="NCBI Taxonomy" id="619300"/>
    <lineage>
        <taxon>Eukaryota</taxon>
        <taxon>Fungi</taxon>
        <taxon>Dikarya</taxon>
        <taxon>Ascomycota</taxon>
        <taxon>Saccharomycotina</taxon>
        <taxon>Pichiomycetes</taxon>
        <taxon>Debaryomycetaceae</taxon>
        <taxon>Spathaspora</taxon>
    </lineage>
</organism>
<feature type="transmembrane region" description="Helical" evidence="1">
    <location>
        <begin position="214"/>
        <end position="232"/>
    </location>
</feature>
<protein>
    <submittedName>
        <fullName evidence="3">Uncharacterized protein</fullName>
    </submittedName>
</protein>
<dbReference type="Proteomes" id="UP000000709">
    <property type="component" value="Unassembled WGS sequence"/>
</dbReference>
<dbReference type="FunCoup" id="G3AFD1">
    <property type="interactions" value="169"/>
</dbReference>
<feature type="transmembrane region" description="Helical" evidence="1">
    <location>
        <begin position="174"/>
        <end position="194"/>
    </location>
</feature>
<accession>G3AFD1</accession>
<dbReference type="KEGG" id="spaa:SPAPADRAFT_58049"/>
<dbReference type="PANTHER" id="PTHR12640:SF0">
    <property type="entry name" value="DOLICHYL-DIPHOSPHOOLIGOSACCHARIDE--PROTEIN GLYCOSYLTRANSFERASE SUBUNIT 2"/>
    <property type="match status" value="1"/>
</dbReference>